<feature type="domain" description="MARVEL" evidence="7">
    <location>
        <begin position="14"/>
        <end position="136"/>
    </location>
</feature>
<comment type="subcellular location">
    <subcellularLocation>
        <location evidence="1">Membrane</location>
        <topology evidence="1">Multi-pass membrane protein</topology>
    </subcellularLocation>
</comment>
<keyword evidence="4 6" id="KW-0472">Membrane</keyword>
<evidence type="ECO:0000256" key="5">
    <source>
        <dbReference type="SAM" id="MobiDB-lite"/>
    </source>
</evidence>
<proteinExistence type="predicted"/>
<evidence type="ECO:0000256" key="3">
    <source>
        <dbReference type="ARBA" id="ARBA00022989"/>
    </source>
</evidence>
<evidence type="ECO:0000259" key="7">
    <source>
        <dbReference type="Pfam" id="PF01284"/>
    </source>
</evidence>
<evidence type="ECO:0000313" key="8">
    <source>
        <dbReference type="EMBL" id="KAK6527519.1"/>
    </source>
</evidence>
<feature type="transmembrane region" description="Helical" evidence="6">
    <location>
        <begin position="7"/>
        <end position="30"/>
    </location>
</feature>
<feature type="transmembrane region" description="Helical" evidence="6">
    <location>
        <begin position="122"/>
        <end position="143"/>
    </location>
</feature>
<name>A0AAV9X1H0_9PEZI</name>
<feature type="transmembrane region" description="Helical" evidence="6">
    <location>
        <begin position="42"/>
        <end position="68"/>
    </location>
</feature>
<dbReference type="PANTHER" id="PTHR37451:SF4">
    <property type="entry name" value="MARVEL DOMAIN-CONTAINING PROTEIN"/>
    <property type="match status" value="1"/>
</dbReference>
<evidence type="ECO:0000313" key="9">
    <source>
        <dbReference type="Proteomes" id="UP001365542"/>
    </source>
</evidence>
<dbReference type="GO" id="GO:0016020">
    <property type="term" value="C:membrane"/>
    <property type="evidence" value="ECO:0007669"/>
    <property type="project" value="UniProtKB-SubCell"/>
</dbReference>
<accession>A0AAV9X1H0</accession>
<keyword evidence="3 6" id="KW-1133">Transmembrane helix</keyword>
<evidence type="ECO:0000256" key="6">
    <source>
        <dbReference type="SAM" id="Phobius"/>
    </source>
</evidence>
<dbReference type="EMBL" id="JAVHJO010000015">
    <property type="protein sequence ID" value="KAK6527519.1"/>
    <property type="molecule type" value="Genomic_DNA"/>
</dbReference>
<dbReference type="PANTHER" id="PTHR37451">
    <property type="entry name" value="MARVEL DOMAIN"/>
    <property type="match status" value="1"/>
</dbReference>
<evidence type="ECO:0000256" key="1">
    <source>
        <dbReference type="ARBA" id="ARBA00004141"/>
    </source>
</evidence>
<gene>
    <name evidence="8" type="ORF">TWF694_004502</name>
</gene>
<dbReference type="Proteomes" id="UP001365542">
    <property type="component" value="Unassembled WGS sequence"/>
</dbReference>
<dbReference type="Pfam" id="PF01284">
    <property type="entry name" value="MARVEL"/>
    <property type="match status" value="1"/>
</dbReference>
<evidence type="ECO:0000256" key="4">
    <source>
        <dbReference type="ARBA" id="ARBA00023136"/>
    </source>
</evidence>
<protein>
    <recommendedName>
        <fullName evidence="7">MARVEL domain-containing protein</fullName>
    </recommendedName>
</protein>
<organism evidence="8 9">
    <name type="scientific">Orbilia ellipsospora</name>
    <dbReference type="NCBI Taxonomy" id="2528407"/>
    <lineage>
        <taxon>Eukaryota</taxon>
        <taxon>Fungi</taxon>
        <taxon>Dikarya</taxon>
        <taxon>Ascomycota</taxon>
        <taxon>Pezizomycotina</taxon>
        <taxon>Orbiliomycetes</taxon>
        <taxon>Orbiliales</taxon>
        <taxon>Orbiliaceae</taxon>
        <taxon>Orbilia</taxon>
    </lineage>
</organism>
<feature type="compositionally biased region" description="Low complexity" evidence="5">
    <location>
        <begin position="227"/>
        <end position="250"/>
    </location>
</feature>
<feature type="transmembrane region" description="Helical" evidence="6">
    <location>
        <begin position="75"/>
        <end position="96"/>
    </location>
</feature>
<comment type="caution">
    <text evidence="8">The sequence shown here is derived from an EMBL/GenBank/DDBJ whole genome shotgun (WGS) entry which is preliminary data.</text>
</comment>
<feature type="region of interest" description="Disordered" evidence="5">
    <location>
        <begin position="173"/>
        <end position="250"/>
    </location>
</feature>
<dbReference type="AlphaFoldDB" id="A0AAV9X1H0"/>
<dbReference type="InterPro" id="IPR008253">
    <property type="entry name" value="Marvel"/>
</dbReference>
<keyword evidence="2 6" id="KW-0812">Transmembrane</keyword>
<feature type="compositionally biased region" description="Low complexity" evidence="5">
    <location>
        <begin position="206"/>
        <end position="217"/>
    </location>
</feature>
<reference evidence="8 9" key="1">
    <citation type="submission" date="2019-10" db="EMBL/GenBank/DDBJ databases">
        <authorList>
            <person name="Palmer J.M."/>
        </authorList>
    </citation>
    <scope>NUCLEOTIDE SEQUENCE [LARGE SCALE GENOMIC DNA]</scope>
    <source>
        <strain evidence="8 9">TWF694</strain>
    </source>
</reference>
<sequence length="250" mass="26946">MTAGGSVWPFIPFMALRGAQVFFAIIVLGLSGYVGGKADDFWSPWFCLVTAILTLILSGGLIAAYFVAPAFTAPLITIGIDAFLFLFWIISLGGFADQFSYILDIDNCGGNNICGSIKGNTAMLVFEFLLFLGTLGFSGWLFFRERRGTAAPAGANPEGGHVSAGAIGGAPVATSHGTYPMQQQPPVSNTPVPPPAEYHQQQPVAYPQESQYQYPPQTQSPPPPQQYPEMPIPEQHGGYSQPQQPQHYQQ</sequence>
<keyword evidence="9" id="KW-1185">Reference proteome</keyword>
<evidence type="ECO:0000256" key="2">
    <source>
        <dbReference type="ARBA" id="ARBA00022692"/>
    </source>
</evidence>